<dbReference type="CDD" id="cd02440">
    <property type="entry name" value="AdoMet_MTases"/>
    <property type="match status" value="1"/>
</dbReference>
<feature type="region of interest" description="Disordered" evidence="1">
    <location>
        <begin position="1994"/>
        <end position="2030"/>
    </location>
</feature>
<dbReference type="SUPFAM" id="SSF51735">
    <property type="entry name" value="NAD(P)-binding Rossmann-fold domains"/>
    <property type="match status" value="1"/>
</dbReference>
<feature type="compositionally biased region" description="Basic and acidic residues" evidence="1">
    <location>
        <begin position="2382"/>
        <end position="2392"/>
    </location>
</feature>
<keyword evidence="4" id="KW-1185">Reference proteome</keyword>
<evidence type="ECO:0000259" key="2">
    <source>
        <dbReference type="Pfam" id="PF05050"/>
    </source>
</evidence>
<evidence type="ECO:0000256" key="1">
    <source>
        <dbReference type="SAM" id="MobiDB-lite"/>
    </source>
</evidence>
<dbReference type="Pfam" id="PF05050">
    <property type="entry name" value="Methyltransf_21"/>
    <property type="match status" value="1"/>
</dbReference>
<dbReference type="Gene3D" id="3.40.50.150">
    <property type="entry name" value="Vaccinia Virus protein VP39"/>
    <property type="match status" value="1"/>
</dbReference>
<feature type="compositionally biased region" description="Basic and acidic residues" evidence="1">
    <location>
        <begin position="27"/>
        <end position="45"/>
    </location>
</feature>
<feature type="region of interest" description="Disordered" evidence="1">
    <location>
        <begin position="1"/>
        <end position="55"/>
    </location>
</feature>
<feature type="compositionally biased region" description="Basic and acidic residues" evidence="1">
    <location>
        <begin position="1957"/>
        <end position="1971"/>
    </location>
</feature>
<feature type="region of interest" description="Disordered" evidence="1">
    <location>
        <begin position="2264"/>
        <end position="2285"/>
    </location>
</feature>
<evidence type="ECO:0000313" key="4">
    <source>
        <dbReference type="Proteomes" id="UP001642464"/>
    </source>
</evidence>
<feature type="region of interest" description="Disordered" evidence="1">
    <location>
        <begin position="1957"/>
        <end position="1982"/>
    </location>
</feature>
<dbReference type="PANTHER" id="PTHR33906:SF1">
    <property type="entry name" value="INTRAFLAGELLAR TRANSPORT PROTEIN 25 HOMOLOG"/>
    <property type="match status" value="1"/>
</dbReference>
<accession>A0ABP0Q4F7</accession>
<feature type="compositionally biased region" description="Low complexity" evidence="1">
    <location>
        <begin position="2571"/>
        <end position="2581"/>
    </location>
</feature>
<protein>
    <submittedName>
        <fullName evidence="3">Intraflagellar transport protein 25 homolog (Heat shock protein beta-11) (Hspb11) (Placental protein 25) (PP25)</fullName>
    </submittedName>
</protein>
<feature type="compositionally biased region" description="Basic and acidic residues" evidence="1">
    <location>
        <begin position="2457"/>
        <end position="2466"/>
    </location>
</feature>
<name>A0ABP0Q4F7_9DINO</name>
<dbReference type="Gene3D" id="1.20.5.340">
    <property type="match status" value="1"/>
</dbReference>
<proteinExistence type="predicted"/>
<dbReference type="InterPro" id="IPR008979">
    <property type="entry name" value="Galactose-bd-like_sf"/>
</dbReference>
<dbReference type="InterPro" id="IPR029063">
    <property type="entry name" value="SAM-dependent_MTases_sf"/>
</dbReference>
<evidence type="ECO:0000313" key="3">
    <source>
        <dbReference type="EMBL" id="CAK9083140.1"/>
    </source>
</evidence>
<dbReference type="InterPro" id="IPR033558">
    <property type="entry name" value="IFT25"/>
</dbReference>
<reference evidence="3 4" key="1">
    <citation type="submission" date="2024-02" db="EMBL/GenBank/DDBJ databases">
        <authorList>
            <person name="Chen Y."/>
            <person name="Shah S."/>
            <person name="Dougan E. K."/>
            <person name="Thang M."/>
            <person name="Chan C."/>
        </authorList>
    </citation>
    <scope>NUCLEOTIDE SEQUENCE [LARGE SCALE GENOMIC DNA]</scope>
</reference>
<dbReference type="Proteomes" id="UP001642464">
    <property type="component" value="Unassembled WGS sequence"/>
</dbReference>
<dbReference type="SUPFAM" id="SSF53335">
    <property type="entry name" value="S-adenosyl-L-methionine-dependent methyltransferases"/>
    <property type="match status" value="1"/>
</dbReference>
<dbReference type="Gene3D" id="2.60.120.260">
    <property type="entry name" value="Galactose-binding domain-like"/>
    <property type="match status" value="1"/>
</dbReference>
<dbReference type="InterPro" id="IPR036291">
    <property type="entry name" value="NAD(P)-bd_dom_sf"/>
</dbReference>
<sequence>MEFLKQADGGPVLTRHHARLKPIPTKPVDDRGNRSERLPVAEPGKRAKVAQTSKRGVFEKTEKVFDEKGKTEKTRIQGKGDFDAIPDWLRPDGLSEEVAHDIAQETAKAVREVIRQELGTSPLSPAAKAAMDAAKSAGLSKEGAAAAAAEAAGRAAADEASTRDASPKKLGAVAATAAFRAALATGMTKTQAAMRSAETASKAAADKALALSSNFQQAAQVAANVAFQAALDAGMSYSQAAQAAAEAAGRVIASHPSGIEQDITAAAKAAQQGVQDLGAPKEVAVVAATAAVGSAAAEEALAEGKRPKEAAGAAANAVFSFSVTHGLKAEEAVSQSTVAAAEAALQVAIASGKGTQEVVDTAVETAEETLTNLGNSTPTKKVDNAVEATREMAISNPKLSNLTLKQKLAVMAEEAATVAVEAGTAKDALQVAVLAANATLEAAAALRLKSTDATCSIALAAGSAASRAGEKSFESIDAMAAAAVQAVQKVTANWWTPQIITEASTLAAALAVATSAIDTGKTRAKVLKTAVLYARKVGLQAQLGRLDLARAVARAAALSFSEAEPSFYGERLLTEAQKVAQEAAADTGATAVAEDLGRSAAQEADELKIPPAARQAAGLAAKHAGGQMSRAKAVKEISIVAQLAGRAAQLAGMTPEEVAVVMGLEIAEALPRFDAHDSPEPMAEDATMAALQAAKTLGLTLKQLEAVTMHAAAGGAITAGKIFFLNVQEISKLAVHAVVAASKGLADEDRAALAAKAAGCAAAQAVADAGASQERVQRAAAAAAQRAAASLQLTPAVASRLAALSAGRAAGRASASEGGSTEELRRSAADAAVAVARALQLPSPDLVGAEAAQQAASEAAAYTARGKKKQPPLPEPKKDFRALLSVARKPESFALDLLLASERRLGPEEENMERQLDTFSMLDLPLITDLCRAESRRSQILSFQPKIFLNGPRNHDGKLSADELRAWQGSLEVEGSQLYAVVNNAGTGLNHGVGPEEVLNTNLFGPKRVVEGFLPLLDKSGRIVNMGLCSPEITWEQILEHSKSGLGSAADGMGGYGLSKVIMVSSLDENHPGDNIIDGREDSYWISTGLYPQEILLALSQRASVSSVKISSTNVKGIRIEGCSEEDPVNFQTLAEDDIEELSGRLQVKDIACQSGDIAYIKIMILSGWLARDDWLPESPAEVRGREACLQRFKETDFAAENFQLGVHRNNIEASECCDTSYGPQGRTECWDEYFTYELCCLGDVNLAEMPHYFVAPAFDINVGNAVRQLGTFDLGQSYALQTLCGSGDVVIDVGANVGGFTVPLAERVGPDGEVHAFEPFRKVFQHLNANVALNGLGNVYTYNVALGASKAKVPAYSPDLTNFNFPSAIRVLDQFKPEAAVKEANLRYEDRQETLNVQPLDEFVFSRRVQLIKIDVEFMELQVVLGATKTIRENKPLIWVENEAFFDDPANLTFVDTMYRDLQYVCSAVARLELFCVPGREEPGGQLVQDERLIPAGFRRVFRHLTGEYKDMHLWRALSEVDPRTDAHGAADLRREKKDLRGWRVTRSHKASDDHVLSTHGINAVAVAVARRLDRGPWAVLEERRTVIVQQQQPPGADGVVRIPHLVGARLEKLRSEDEWIVIVETCHQCESHASWHRHDPQEYRNALEVVRIACSQLDGIDLSCCPLETPDLNQRIGAFEVFLLPPADAESPFSGYLLHSKLLTRQWPNQRSLVHRMRDDMPLLDRGWQRVLRLAADRQTQKLEAQMHRVASGAKKRTAELEQSLAETSELQREVGRLQVENHDLTKALADASEVAKVCQQQKLTAEEEQANLKESSMTAAVRADELQNEFWRVEVVKLAMEEELKALKASLQKMENQLQEKETMIRDFRLTAGQVAVAMQTTENTSQILQKELESARAERQELQSRVSTLQEEKWACTQEDAAGKDASGLREELGKTKCLLADAQHQLEELHRERDEAWKARQGPSEEERNDLEQQLGARQGRIDQLESELQQKAKDTDELQERLGTERGNWEEQKKDLQQEVDDRQGRLDDLESEVEQLKLQTKEQLAVRDKSWEEEKRDLEQQLDARQGRIDDLQSEVERLMLQTKEQLAARDRSGEEEKKELEQQLEARQGRIDQLEGDVEQLKLQTQEQLAARDKRWEVERKDLEQQLEARQGRIDQLEAEVKQVKLQTKEELAATDRSWEEEKKDLEQQLQARQGHIDQLEGDVEQLKLQTKEQLAARDKSWEVERKDLEQQLEARQGRIDQLEAEVKQVKLQTKEELAATDRSWEEEKKDLEQQLQARQGHIDQLEGDVEQLKLQTKEQEQLAARDKSWEVERKDLEQQLEARQGPQPDKRAGSSNRWKLGRGEEGLGAAATSSTRPPNELGWLKEQIAPPDRPWEEEKKDLEQQLEARQGRIDQLEADVEQAKLQTQEKKDLEQQLESRQGRIDQLESEVEQLKLQTTDQVAAPDKSWGEEKKDLEQQLEARQGRIDQLQTDVEQLKAQMQEAQERSWEEEKQGLLQQLEARQGRIDQLETEVEKLKLRTKDAPERSWEEEKKDLEQQLNARQGRIDQLETEVQHLKLQSQGQLAAPQALEEAQREQATPAQGTQGLVLEEGLPLASEAG</sequence>
<dbReference type="InterPro" id="IPR006342">
    <property type="entry name" value="FkbM_mtfrase"/>
</dbReference>
<comment type="caution">
    <text evidence="3">The sequence shown here is derived from an EMBL/GenBank/DDBJ whole genome shotgun (WGS) entry which is preliminary data.</text>
</comment>
<dbReference type="NCBIfam" id="TIGR01444">
    <property type="entry name" value="fkbM_fam"/>
    <property type="match status" value="1"/>
</dbReference>
<organism evidence="3 4">
    <name type="scientific">Durusdinium trenchii</name>
    <dbReference type="NCBI Taxonomy" id="1381693"/>
    <lineage>
        <taxon>Eukaryota</taxon>
        <taxon>Sar</taxon>
        <taxon>Alveolata</taxon>
        <taxon>Dinophyceae</taxon>
        <taxon>Suessiales</taxon>
        <taxon>Symbiodiniaceae</taxon>
        <taxon>Durusdinium</taxon>
    </lineage>
</organism>
<dbReference type="Gene3D" id="1.10.287.1490">
    <property type="match status" value="1"/>
</dbReference>
<feature type="region of interest" description="Disordered" evidence="1">
    <location>
        <begin position="2312"/>
        <end position="2400"/>
    </location>
</feature>
<dbReference type="SUPFAM" id="SSF49785">
    <property type="entry name" value="Galactose-binding domain-like"/>
    <property type="match status" value="1"/>
</dbReference>
<feature type="compositionally biased region" description="Basic and acidic residues" evidence="1">
    <location>
        <begin position="2312"/>
        <end position="2326"/>
    </location>
</feature>
<feature type="compositionally biased region" description="Basic and acidic residues" evidence="1">
    <location>
        <begin position="2264"/>
        <end position="2281"/>
    </location>
</feature>
<feature type="domain" description="Methyltransferase FkbM" evidence="2">
    <location>
        <begin position="1293"/>
        <end position="1448"/>
    </location>
</feature>
<gene>
    <name evidence="3" type="ORF">SCF082_LOCUS39485</name>
</gene>
<dbReference type="EMBL" id="CAXAMM010039029">
    <property type="protein sequence ID" value="CAK9083140.1"/>
    <property type="molecule type" value="Genomic_DNA"/>
</dbReference>
<feature type="region of interest" description="Disordered" evidence="1">
    <location>
        <begin position="2448"/>
        <end position="2467"/>
    </location>
</feature>
<dbReference type="PANTHER" id="PTHR33906">
    <property type="entry name" value="INTRAFLAGELLAR TRANSPORT PROTEIN 25 HOMOLOG"/>
    <property type="match status" value="1"/>
</dbReference>
<feature type="region of interest" description="Disordered" evidence="1">
    <location>
        <begin position="2569"/>
        <end position="2610"/>
    </location>
</feature>